<evidence type="ECO:0000313" key="3">
    <source>
        <dbReference type="Proteomes" id="UP000249789"/>
    </source>
</evidence>
<keyword evidence="3" id="KW-1185">Reference proteome</keyword>
<name>A0A8G1VYS4_9EURO</name>
<proteinExistence type="predicted"/>
<evidence type="ECO:0000313" key="2">
    <source>
        <dbReference type="EMBL" id="RAK78030.1"/>
    </source>
</evidence>
<evidence type="ECO:0000256" key="1">
    <source>
        <dbReference type="SAM" id="MobiDB-lite"/>
    </source>
</evidence>
<organism evidence="2 3">
    <name type="scientific">Aspergillus fijiensis CBS 313.89</name>
    <dbReference type="NCBI Taxonomy" id="1448319"/>
    <lineage>
        <taxon>Eukaryota</taxon>
        <taxon>Fungi</taxon>
        <taxon>Dikarya</taxon>
        <taxon>Ascomycota</taxon>
        <taxon>Pezizomycotina</taxon>
        <taxon>Eurotiomycetes</taxon>
        <taxon>Eurotiomycetidae</taxon>
        <taxon>Eurotiales</taxon>
        <taxon>Aspergillaceae</taxon>
        <taxon>Aspergillus</taxon>
    </lineage>
</organism>
<gene>
    <name evidence="2" type="ORF">BO72DRAFT_495559</name>
</gene>
<dbReference type="AlphaFoldDB" id="A0A8G1VYS4"/>
<feature type="region of interest" description="Disordered" evidence="1">
    <location>
        <begin position="1"/>
        <end position="41"/>
    </location>
</feature>
<sequence>MQGVTKDTEIPKTPCQATRAAQTPTSAPRPPHPQTTSPFLPRLPAETHLQHYGWLFGRRLPHYSNWWDDSAQRWRTLQHGWFSLWNIIVNDTCTYIRGPCERRETPLRGERVRYLNGSRADAHVSAGVHRAFARQTPRGGTRAHPPAHLALGAVLDSIRFPHASPRGRADYTRVWRALAATLPHLRKVRIRINPRFGEDEGSDEAGEKIATRSNSRQFIDDDDLPEFQDAWLEGMGWAVDRLSDLALFQIALHVDIYHHLRARVKLFLAARQRQQQQ</sequence>
<dbReference type="RefSeq" id="XP_040802040.1">
    <property type="nucleotide sequence ID" value="XM_040948552.1"/>
</dbReference>
<dbReference type="OrthoDB" id="4500613at2759"/>
<protein>
    <submittedName>
        <fullName evidence="2">Uncharacterized protein</fullName>
    </submittedName>
</protein>
<reference evidence="2 3" key="1">
    <citation type="submission" date="2018-02" db="EMBL/GenBank/DDBJ databases">
        <title>The genomes of Aspergillus section Nigri reveals drivers in fungal speciation.</title>
        <authorList>
            <consortium name="DOE Joint Genome Institute"/>
            <person name="Vesth T.C."/>
            <person name="Nybo J."/>
            <person name="Theobald S."/>
            <person name="Brandl J."/>
            <person name="Frisvad J.C."/>
            <person name="Nielsen K.F."/>
            <person name="Lyhne E.K."/>
            <person name="Kogle M.E."/>
            <person name="Kuo A."/>
            <person name="Riley R."/>
            <person name="Clum A."/>
            <person name="Nolan M."/>
            <person name="Lipzen A."/>
            <person name="Salamov A."/>
            <person name="Henrissat B."/>
            <person name="Wiebenga A."/>
            <person name="De vries R.P."/>
            <person name="Grigoriev I.V."/>
            <person name="Mortensen U.H."/>
            <person name="Andersen M.R."/>
            <person name="Baker S.E."/>
        </authorList>
    </citation>
    <scope>NUCLEOTIDE SEQUENCE [LARGE SCALE GENOMIC DNA]</scope>
    <source>
        <strain evidence="2 3">CBS 313.89</strain>
    </source>
</reference>
<dbReference type="EMBL" id="KZ824639">
    <property type="protein sequence ID" value="RAK78030.1"/>
    <property type="molecule type" value="Genomic_DNA"/>
</dbReference>
<dbReference type="Proteomes" id="UP000249789">
    <property type="component" value="Unassembled WGS sequence"/>
</dbReference>
<feature type="compositionally biased region" description="Basic and acidic residues" evidence="1">
    <location>
        <begin position="1"/>
        <end position="10"/>
    </location>
</feature>
<dbReference type="VEuPathDB" id="FungiDB:BO72DRAFT_495559"/>
<dbReference type="GeneID" id="63865885"/>
<accession>A0A8G1VYS4</accession>
<feature type="compositionally biased region" description="Polar residues" evidence="1">
    <location>
        <begin position="15"/>
        <end position="26"/>
    </location>
</feature>